<evidence type="ECO:0000313" key="21">
    <source>
        <dbReference type="Proteomes" id="UP000482155"/>
    </source>
</evidence>
<evidence type="ECO:0000256" key="12">
    <source>
        <dbReference type="ARBA" id="ARBA00048077"/>
    </source>
</evidence>
<evidence type="ECO:0000256" key="8">
    <source>
        <dbReference type="ARBA" id="ARBA00022764"/>
    </source>
</evidence>
<dbReference type="RefSeq" id="WP_163966496.1">
    <property type="nucleotide sequence ID" value="NZ_JAAIVB010000065.1"/>
</dbReference>
<dbReference type="EC" id="2.8.5.2" evidence="14"/>
<feature type="binding site" evidence="16">
    <location>
        <position position="217"/>
    </location>
    <ligand>
        <name>substrate</name>
    </ligand>
</feature>
<accession>A0A6B3SRE3</accession>
<dbReference type="Pfam" id="PF21342">
    <property type="entry name" value="SoxA-TsdA_cyt-c"/>
    <property type="match status" value="2"/>
</dbReference>
<feature type="chain" id="PRO_5025541104" description="SoxAX cytochrome complex subunit A" evidence="18">
    <location>
        <begin position="19"/>
        <end position="260"/>
    </location>
</feature>
<dbReference type="GO" id="GO:0020037">
    <property type="term" value="F:heme binding"/>
    <property type="evidence" value="ECO:0007669"/>
    <property type="project" value="InterPro"/>
</dbReference>
<keyword evidence="6 14" id="KW-0479">Metal-binding</keyword>
<evidence type="ECO:0000256" key="3">
    <source>
        <dbReference type="ARBA" id="ARBA00022448"/>
    </source>
</evidence>
<evidence type="ECO:0000256" key="16">
    <source>
        <dbReference type="PIRSR" id="PIRSR038455-2"/>
    </source>
</evidence>
<dbReference type="GO" id="GO:0009055">
    <property type="term" value="F:electron transfer activity"/>
    <property type="evidence" value="ECO:0007669"/>
    <property type="project" value="InterPro"/>
</dbReference>
<feature type="binding site" description="axial binding residue" evidence="17">
    <location>
        <position position="180"/>
    </location>
    <ligand>
        <name>heme c</name>
        <dbReference type="ChEBI" id="CHEBI:61717"/>
        <label>2</label>
    </ligand>
    <ligandPart>
        <name>Fe</name>
        <dbReference type="ChEBI" id="CHEBI:18248"/>
    </ligandPart>
</feature>
<feature type="signal peptide" evidence="18">
    <location>
        <begin position="1"/>
        <end position="18"/>
    </location>
</feature>
<sequence length="260" mass="28527">MANEVLPVALLASVLALAGVLAASPSLSAERRSGYEDMGPAIQAMQRDDAQNPATLWVKEGELMWGTRTGRAQRSCADCHGEAERGMKGVAARYPAFDPALGKPLTLAQRINQCRTQRQRAEALAPESDGMLQLESFVALQSRGMPIVQQDPRLQTHRDRGEALFRQRLGQLNLSCAQCHDERAGLRLGGTPIPQGHPNGYPLYRLEWQAVGSLGRRLRNCMTGVRAAPYAVDAPEMTDLEIFLKWRARGMAMESPAVRP</sequence>
<comment type="cofactor">
    <cofactor evidence="16">
        <name>heme</name>
        <dbReference type="ChEBI" id="CHEBI:30413"/>
    </cofactor>
    <text evidence="16">Binds 2 heme groups per subunit.</text>
</comment>
<dbReference type="PIRSF" id="PIRSF038455">
    <property type="entry name" value="SoxA"/>
    <property type="match status" value="1"/>
</dbReference>
<keyword evidence="10 14" id="KW-0408">Iron</keyword>
<dbReference type="GO" id="GO:0016740">
    <property type="term" value="F:transferase activity"/>
    <property type="evidence" value="ECO:0007669"/>
    <property type="project" value="UniProtKB-KW"/>
</dbReference>
<dbReference type="InterPro" id="IPR025710">
    <property type="entry name" value="SoxA"/>
</dbReference>
<feature type="binding site" description="axial binding residue" evidence="17">
    <location>
        <position position="114"/>
    </location>
    <ligand>
        <name>heme c</name>
        <dbReference type="ChEBI" id="CHEBI:61717"/>
        <label>1</label>
    </ligand>
    <ligandPart>
        <name>Fe</name>
        <dbReference type="ChEBI" id="CHEBI:18248"/>
    </ligandPart>
</feature>
<comment type="caution">
    <text evidence="20">The sequence shown here is derived from an EMBL/GenBank/DDBJ whole genome shotgun (WGS) entry which is preliminary data.</text>
</comment>
<keyword evidence="8 14" id="KW-0574">Periplasm</keyword>
<evidence type="ECO:0000256" key="1">
    <source>
        <dbReference type="ARBA" id="ARBA00004418"/>
    </source>
</evidence>
<dbReference type="GO" id="GO:0046872">
    <property type="term" value="F:metal ion binding"/>
    <property type="evidence" value="ECO:0007669"/>
    <property type="project" value="UniProtKB-KW"/>
</dbReference>
<dbReference type="GO" id="GO:0019417">
    <property type="term" value="P:sulfur oxidation"/>
    <property type="evidence" value="ECO:0007669"/>
    <property type="project" value="InterPro"/>
</dbReference>
<dbReference type="Gene3D" id="1.10.760.10">
    <property type="entry name" value="Cytochrome c-like domain"/>
    <property type="match status" value="2"/>
</dbReference>
<proteinExistence type="inferred from homology"/>
<dbReference type="GO" id="GO:0016669">
    <property type="term" value="F:oxidoreductase activity, acting on a sulfur group of donors, cytochrome as acceptor"/>
    <property type="evidence" value="ECO:0007669"/>
    <property type="project" value="InterPro"/>
</dbReference>
<evidence type="ECO:0000256" key="11">
    <source>
        <dbReference type="ARBA" id="ARBA00025746"/>
    </source>
</evidence>
<evidence type="ECO:0000259" key="19">
    <source>
        <dbReference type="Pfam" id="PF21342"/>
    </source>
</evidence>
<evidence type="ECO:0000256" key="7">
    <source>
        <dbReference type="ARBA" id="ARBA00022729"/>
    </source>
</evidence>
<reference evidence="20 21" key="1">
    <citation type="submission" date="2020-02" db="EMBL/GenBank/DDBJ databases">
        <authorList>
            <person name="Kim M.K."/>
        </authorList>
    </citation>
    <scope>NUCLEOTIDE SEQUENCE [LARGE SCALE GENOMIC DNA]</scope>
    <source>
        <strain evidence="20 21">17J57-3</strain>
    </source>
</reference>
<feature type="binding site" description="covalent" evidence="16">
    <location>
        <position position="176"/>
    </location>
    <ligand>
        <name>heme c</name>
        <dbReference type="ChEBI" id="CHEBI:61717"/>
        <label>2</label>
    </ligand>
</feature>
<evidence type="ECO:0000256" key="2">
    <source>
        <dbReference type="ARBA" id="ARBA00011530"/>
    </source>
</evidence>
<dbReference type="EMBL" id="JAAIVB010000065">
    <property type="protein sequence ID" value="NEX63098.1"/>
    <property type="molecule type" value="Genomic_DNA"/>
</dbReference>
<feature type="domain" description="Cytochrome c" evidence="19">
    <location>
        <begin position="160"/>
        <end position="253"/>
    </location>
</feature>
<feature type="domain" description="Cytochrome c" evidence="19">
    <location>
        <begin position="60"/>
        <end position="147"/>
    </location>
</feature>
<dbReference type="SUPFAM" id="SSF46626">
    <property type="entry name" value="Cytochrome c"/>
    <property type="match status" value="2"/>
</dbReference>
<organism evidence="20 21">
    <name type="scientific">Noviherbaspirillum galbum</name>
    <dbReference type="NCBI Taxonomy" id="2709383"/>
    <lineage>
        <taxon>Bacteria</taxon>
        <taxon>Pseudomonadati</taxon>
        <taxon>Pseudomonadota</taxon>
        <taxon>Betaproteobacteria</taxon>
        <taxon>Burkholderiales</taxon>
        <taxon>Oxalobacteraceae</taxon>
        <taxon>Noviherbaspirillum</taxon>
    </lineage>
</organism>
<dbReference type="GO" id="GO:0070069">
    <property type="term" value="C:cytochrome complex"/>
    <property type="evidence" value="ECO:0007669"/>
    <property type="project" value="InterPro"/>
</dbReference>
<dbReference type="Proteomes" id="UP000482155">
    <property type="component" value="Unassembled WGS sequence"/>
</dbReference>
<feature type="active site" description="Cysteine persulfide intermediate" evidence="15">
    <location>
        <position position="221"/>
    </location>
</feature>
<evidence type="ECO:0000256" key="6">
    <source>
        <dbReference type="ARBA" id="ARBA00022723"/>
    </source>
</evidence>
<evidence type="ECO:0000256" key="13">
    <source>
        <dbReference type="ARBA" id="ARBA00048423"/>
    </source>
</evidence>
<feature type="binding site" description="axial binding residue" evidence="17">
    <location>
        <position position="221"/>
    </location>
    <ligand>
        <name>heme c</name>
        <dbReference type="ChEBI" id="CHEBI:61717"/>
        <label>2</label>
    </ligand>
    <ligandPart>
        <name>Fe</name>
        <dbReference type="ChEBI" id="CHEBI:18248"/>
    </ligandPart>
</feature>
<name>A0A6B3SRE3_9BURK</name>
<feature type="binding site" description="axial binding residue" evidence="17">
    <location>
        <position position="80"/>
    </location>
    <ligand>
        <name>heme c</name>
        <dbReference type="ChEBI" id="CHEBI:61717"/>
        <label>1</label>
    </ligand>
    <ligandPart>
        <name>Fe</name>
        <dbReference type="ChEBI" id="CHEBI:18248"/>
    </ligandPart>
</feature>
<gene>
    <name evidence="20" type="primary">soxA</name>
    <name evidence="20" type="ORF">G3574_18600</name>
</gene>
<evidence type="ECO:0000256" key="17">
    <source>
        <dbReference type="PIRSR" id="PIRSR038455-3"/>
    </source>
</evidence>
<comment type="subunit">
    <text evidence="2 14">Heterodimer of SoxA and SoxX.</text>
</comment>
<dbReference type="InterPro" id="IPR036909">
    <property type="entry name" value="Cyt_c-like_dom_sf"/>
</dbReference>
<keyword evidence="3 14" id="KW-0813">Transport</keyword>
<keyword evidence="7 18" id="KW-0732">Signal</keyword>
<evidence type="ECO:0000256" key="5">
    <source>
        <dbReference type="ARBA" id="ARBA00022679"/>
    </source>
</evidence>
<keyword evidence="9 14" id="KW-0249">Electron transport</keyword>
<dbReference type="NCBIfam" id="TIGR04484">
    <property type="entry name" value="thiosulf_SoxA"/>
    <property type="match status" value="1"/>
</dbReference>
<keyword evidence="21" id="KW-1185">Reference proteome</keyword>
<comment type="catalytic activity">
    <reaction evidence="12 14">
        <text>L-cysteinyl-[SoxY protein] + thiosulfate + 2 Fe(III)-[cytochrome c] = S-sulfosulfanyl-L-cysteinyl-[SoxY protein] + 2 Fe(II)-[cytochrome c] + 2 H(+)</text>
        <dbReference type="Rhea" id="RHEA:56720"/>
        <dbReference type="Rhea" id="RHEA-COMP:10350"/>
        <dbReference type="Rhea" id="RHEA-COMP:14328"/>
        <dbReference type="Rhea" id="RHEA-COMP:14399"/>
        <dbReference type="Rhea" id="RHEA-COMP:14691"/>
        <dbReference type="ChEBI" id="CHEBI:15378"/>
        <dbReference type="ChEBI" id="CHEBI:29033"/>
        <dbReference type="ChEBI" id="CHEBI:29034"/>
        <dbReference type="ChEBI" id="CHEBI:29950"/>
        <dbReference type="ChEBI" id="CHEBI:33542"/>
        <dbReference type="ChEBI" id="CHEBI:139321"/>
        <dbReference type="EC" id="2.8.5.2"/>
    </reaction>
</comment>
<feature type="binding site" description="covalent" evidence="16">
    <location>
        <position position="179"/>
    </location>
    <ligand>
        <name>heme c</name>
        <dbReference type="ChEBI" id="CHEBI:61717"/>
        <label>2</label>
    </ligand>
</feature>
<evidence type="ECO:0000256" key="14">
    <source>
        <dbReference type="PIRNR" id="PIRNR038455"/>
    </source>
</evidence>
<dbReference type="AlphaFoldDB" id="A0A6B3SRE3"/>
<evidence type="ECO:0000256" key="4">
    <source>
        <dbReference type="ARBA" id="ARBA00022617"/>
    </source>
</evidence>
<comment type="catalytic activity">
    <reaction evidence="13 14">
        <text>S-sulfanyl-L-cysteinyl-[SoxY protein] + thiosulfate + 2 Fe(III)-[cytochrome c] = S-(2-sulfodisulfanyl)-L-cysteinyl-[SoxY protein] + 2 Fe(II)-[cytochrome c] + 2 H(+)</text>
        <dbReference type="Rhea" id="RHEA:51224"/>
        <dbReference type="Rhea" id="RHEA-COMP:10350"/>
        <dbReference type="Rhea" id="RHEA-COMP:14399"/>
        <dbReference type="Rhea" id="RHEA-COMP:14689"/>
        <dbReference type="Rhea" id="RHEA-COMP:14690"/>
        <dbReference type="ChEBI" id="CHEBI:15378"/>
        <dbReference type="ChEBI" id="CHEBI:29033"/>
        <dbReference type="ChEBI" id="CHEBI:29034"/>
        <dbReference type="ChEBI" id="CHEBI:33542"/>
        <dbReference type="ChEBI" id="CHEBI:61963"/>
        <dbReference type="ChEBI" id="CHEBI:140664"/>
        <dbReference type="EC" id="2.8.5.2"/>
    </reaction>
</comment>
<feature type="binding site" description="covalent" evidence="16">
    <location>
        <position position="79"/>
    </location>
    <ligand>
        <name>heme c</name>
        <dbReference type="ChEBI" id="CHEBI:61717"/>
        <label>1</label>
    </ligand>
</feature>
<evidence type="ECO:0000256" key="10">
    <source>
        <dbReference type="ARBA" id="ARBA00023004"/>
    </source>
</evidence>
<feature type="binding site" description="covalent" evidence="16">
    <location>
        <position position="76"/>
    </location>
    <ligand>
        <name>heme c</name>
        <dbReference type="ChEBI" id="CHEBI:61717"/>
        <label>1</label>
    </ligand>
</feature>
<evidence type="ECO:0000256" key="18">
    <source>
        <dbReference type="SAM" id="SignalP"/>
    </source>
</evidence>
<comment type="similarity">
    <text evidence="11 14">Belongs to the SoxA family.</text>
</comment>
<evidence type="ECO:0000256" key="9">
    <source>
        <dbReference type="ARBA" id="ARBA00022982"/>
    </source>
</evidence>
<evidence type="ECO:0000256" key="15">
    <source>
        <dbReference type="PIRSR" id="PIRSR038455-1"/>
    </source>
</evidence>
<comment type="subcellular location">
    <subcellularLocation>
        <location evidence="1 14">Periplasm</location>
    </subcellularLocation>
</comment>
<dbReference type="InterPro" id="IPR009056">
    <property type="entry name" value="Cyt_c-like_dom"/>
</dbReference>
<dbReference type="GO" id="GO:0042597">
    <property type="term" value="C:periplasmic space"/>
    <property type="evidence" value="ECO:0007669"/>
    <property type="project" value="UniProtKB-SubCell"/>
</dbReference>
<keyword evidence="5 14" id="KW-0808">Transferase</keyword>
<keyword evidence="4 14" id="KW-0349">Heme</keyword>
<protein>
    <recommendedName>
        <fullName evidence="14">SoxAX cytochrome complex subunit A</fullName>
        <ecNumber evidence="14">2.8.5.2</ecNumber>
    </recommendedName>
    <alternativeName>
        <fullName evidence="14">Protein SoxA</fullName>
    </alternativeName>
    <alternativeName>
        <fullName evidence="14">Sulfur oxidizing protein A</fullName>
    </alternativeName>
    <alternativeName>
        <fullName evidence="14">Thiosulfate-oxidizing multienzyme system protein SoxA</fullName>
    </alternativeName>
</protein>
<evidence type="ECO:0000313" key="20">
    <source>
        <dbReference type="EMBL" id="NEX63098.1"/>
    </source>
</evidence>